<feature type="domain" description="Glycosyltransferase 2-like" evidence="1">
    <location>
        <begin position="9"/>
        <end position="178"/>
    </location>
</feature>
<protein>
    <submittedName>
        <fullName evidence="2">Beta-1,3-glucosyltransferase</fullName>
    </submittedName>
</protein>
<sequence length="302" mass="35096">MNRQIPLVTVIIPCFNHEFFVQESIQSIIEQEYDNLELIIIDDGSKDNSVKVIESMLLACESRFKRVVFNYRENKGVSATLNEGISLAQGEMIVFCASDDAFHELKVSSQVDFFNAHPDIHFCYTQTYVYDDNGQILESQTCEANKDLHDNITFDEVFTFKIHFPVTGMYRTEFLKDVLNGFDENLSAEDYDINLKILSNSKAGYIENKLYYYRSPAAVGSSRKRPVMRVDVSESHLKSIYKYSNHHLFNAAVLEWNFRRFIYFSSYSKTKLYALKGAIKSVSKANSFFYFKALVRLFLLWR</sequence>
<dbReference type="PANTHER" id="PTHR22916:SF3">
    <property type="entry name" value="UDP-GLCNAC:BETAGAL BETA-1,3-N-ACETYLGLUCOSAMINYLTRANSFERASE-LIKE PROTEIN 1"/>
    <property type="match status" value="1"/>
</dbReference>
<organism evidence="2">
    <name type="scientific">Vibrio cholerae</name>
    <dbReference type="NCBI Taxonomy" id="666"/>
    <lineage>
        <taxon>Bacteria</taxon>
        <taxon>Pseudomonadati</taxon>
        <taxon>Pseudomonadota</taxon>
        <taxon>Gammaproteobacteria</taxon>
        <taxon>Vibrionales</taxon>
        <taxon>Vibrionaceae</taxon>
        <taxon>Vibrio</taxon>
    </lineage>
</organism>
<reference evidence="2" key="2">
    <citation type="journal article" date="2011" name="Appl. Environ. Microbiol.">
        <title>Genetic Diversity of O-Antigen Biosynthesis Regions in Vibrio cholerae.</title>
        <authorList>
            <person name="Aydanian A."/>
            <person name="Tang L."/>
            <person name="Morris J.G."/>
            <person name="Johnson J.A."/>
            <person name="Stine O.C."/>
        </authorList>
    </citation>
    <scope>NUCLEOTIDE SEQUENCE</scope>
    <source>
        <strain evidence="2">CO603B</strain>
    </source>
</reference>
<name>D6NLX1_VIBCL</name>
<dbReference type="Gene3D" id="3.90.550.10">
    <property type="entry name" value="Spore Coat Polysaccharide Biosynthesis Protein SpsA, Chain A"/>
    <property type="match status" value="1"/>
</dbReference>
<dbReference type="PANTHER" id="PTHR22916">
    <property type="entry name" value="GLYCOSYLTRANSFERASE"/>
    <property type="match status" value="1"/>
</dbReference>
<proteinExistence type="predicted"/>
<dbReference type="SUPFAM" id="SSF53448">
    <property type="entry name" value="Nucleotide-diphospho-sugar transferases"/>
    <property type="match status" value="1"/>
</dbReference>
<dbReference type="CDD" id="cd00761">
    <property type="entry name" value="Glyco_tranf_GTA_type"/>
    <property type="match status" value="1"/>
</dbReference>
<dbReference type="Pfam" id="PF00535">
    <property type="entry name" value="Glycos_transf_2"/>
    <property type="match status" value="1"/>
</dbReference>
<dbReference type="AlphaFoldDB" id="D6NLX1"/>
<dbReference type="InterPro" id="IPR029044">
    <property type="entry name" value="Nucleotide-diphossugar_trans"/>
</dbReference>
<evidence type="ECO:0000259" key="1">
    <source>
        <dbReference type="Pfam" id="PF00535"/>
    </source>
</evidence>
<keyword evidence="2" id="KW-0808">Transferase</keyword>
<accession>D6NLX1</accession>
<dbReference type="InterPro" id="IPR001173">
    <property type="entry name" value="Glyco_trans_2-like"/>
</dbReference>
<dbReference type="EMBL" id="GU576497">
    <property type="protein sequence ID" value="ADF80956.1"/>
    <property type="molecule type" value="Genomic_DNA"/>
</dbReference>
<dbReference type="CAZy" id="GT2">
    <property type="family name" value="Glycosyltransferase Family 2"/>
</dbReference>
<reference evidence="2" key="1">
    <citation type="submission" date="2010-01" db="EMBL/GenBank/DDBJ databases">
        <authorList>
            <person name="Aydanian A.G."/>
            <person name="Johnson J.A."/>
            <person name="Tang L."/>
            <person name="Morris J.G.Jr."/>
            <person name="Nair G.B."/>
            <person name="Stine O.C."/>
        </authorList>
    </citation>
    <scope>NUCLEOTIDE SEQUENCE</scope>
    <source>
        <strain evidence="2">CO603B</strain>
    </source>
</reference>
<evidence type="ECO:0000313" key="2">
    <source>
        <dbReference type="EMBL" id="ADF80956.1"/>
    </source>
</evidence>
<dbReference type="GO" id="GO:0016758">
    <property type="term" value="F:hexosyltransferase activity"/>
    <property type="evidence" value="ECO:0007669"/>
    <property type="project" value="UniProtKB-ARBA"/>
</dbReference>